<dbReference type="Proteomes" id="UP001172386">
    <property type="component" value="Unassembled WGS sequence"/>
</dbReference>
<reference evidence="1" key="1">
    <citation type="submission" date="2022-10" db="EMBL/GenBank/DDBJ databases">
        <title>Culturing micro-colonial fungi from biological soil crusts in the Mojave desert and describing Neophaeococcomyces mojavensis, and introducing the new genera and species Taxawa tesnikishii.</title>
        <authorList>
            <person name="Kurbessoian T."/>
            <person name="Stajich J.E."/>
        </authorList>
    </citation>
    <scope>NUCLEOTIDE SEQUENCE</scope>
    <source>
        <strain evidence="1">JES_112</strain>
    </source>
</reference>
<keyword evidence="2" id="KW-1185">Reference proteome</keyword>
<protein>
    <submittedName>
        <fullName evidence="1">Uncharacterized protein</fullName>
    </submittedName>
</protein>
<evidence type="ECO:0000313" key="2">
    <source>
        <dbReference type="Proteomes" id="UP001172386"/>
    </source>
</evidence>
<organism evidence="1 2">
    <name type="scientific">Neophaeococcomyces mojaviensis</name>
    <dbReference type="NCBI Taxonomy" id="3383035"/>
    <lineage>
        <taxon>Eukaryota</taxon>
        <taxon>Fungi</taxon>
        <taxon>Dikarya</taxon>
        <taxon>Ascomycota</taxon>
        <taxon>Pezizomycotina</taxon>
        <taxon>Eurotiomycetes</taxon>
        <taxon>Chaetothyriomycetidae</taxon>
        <taxon>Chaetothyriales</taxon>
        <taxon>Chaetothyriales incertae sedis</taxon>
        <taxon>Neophaeococcomyces</taxon>
    </lineage>
</organism>
<accession>A0ACC2ZYZ2</accession>
<comment type="caution">
    <text evidence="1">The sequence shown here is derived from an EMBL/GenBank/DDBJ whole genome shotgun (WGS) entry which is preliminary data.</text>
</comment>
<gene>
    <name evidence="1" type="ORF">H2198_007833</name>
</gene>
<proteinExistence type="predicted"/>
<evidence type="ECO:0000313" key="1">
    <source>
        <dbReference type="EMBL" id="KAJ9652924.1"/>
    </source>
</evidence>
<name>A0ACC2ZYZ2_9EURO</name>
<dbReference type="EMBL" id="JAPDRQ010000176">
    <property type="protein sequence ID" value="KAJ9652924.1"/>
    <property type="molecule type" value="Genomic_DNA"/>
</dbReference>
<feature type="non-terminal residue" evidence="1">
    <location>
        <position position="695"/>
    </location>
</feature>
<sequence length="695" mass="74997">MPIKLPKGFPRRKSSGHVLDEVQGSGENTSSFKVLARPNSTGKSLDAGQSVRPMANKPLPPPKASFDGDNEDLFSVVRHDAANRGSGGTSNSLSTAQYDSAASSTRLSSSSTNPSSVDTRSDKNVKAVGQRYYEDIPLPPPHNPRAGFLKNAGRTFSFGINRNQSREANDLPTVSSDPSRPPTNATARDRAMTVSSVTTATAPRLDDHAFSLKESDDDFGNMFANLGARSNGENSTSSMRPAPLRSAAREAPPQPISVNSEAHVESSPYSWNSQNSRDGLMRSPSPSRTVTQSSPQPSTIRNPQTQPARGEASFEDNMFEDSTLPRSPEAVASKPSFSPTSRRPPPSSFPAPAMHKNRSYSNATATRSPYSESSEFEMTALDPSFLASAQLANQYQDKQSSPILEAKANNKVMTPAEFERYKQQKEDTRRYNKVFGKTDSDDGSGDEYEDEEEDEQERERQAAKQRKKQEAHLAVYRQQMMKVTGDSPNPEQRPGTSASNYPAGNASQLDLSKMERRMSSMTFDANRSVLGGPKPPADDEDEDEDVPLGILAAHGFPNKNRPPTRLAAASSNPNLRNLAQVQGGASVVGGETSRGSLPAFARHLPADPYFGASLVHQAERAPLAMHASPSQNHLATQPQPSGAATSHPLHPAGLVGVIAGEERARAMRRGSPNMQGAYDMSSMPPPPQRGPQQMS</sequence>